<organism evidence="2">
    <name type="scientific">Mesorhizobium sp. F28</name>
    <dbReference type="NCBI Taxonomy" id="491069"/>
    <lineage>
        <taxon>Bacteria</taxon>
        <taxon>Pseudomonadati</taxon>
        <taxon>Pseudomonadota</taxon>
        <taxon>Alphaproteobacteria</taxon>
        <taxon>Hyphomicrobiales</taxon>
        <taxon>Phyllobacteriaceae</taxon>
        <taxon>Mesorhizobium</taxon>
    </lineage>
</organism>
<dbReference type="Pfam" id="PF21332">
    <property type="entry name" value="AmiR_N"/>
    <property type="match status" value="1"/>
</dbReference>
<dbReference type="AlphaFoldDB" id="B0FL88"/>
<name>B0FL88_9HYPH</name>
<protein>
    <submittedName>
        <fullName evidence="2">Amidase R</fullName>
    </submittedName>
</protein>
<feature type="domain" description="AmiR N-terminal" evidence="1">
    <location>
        <begin position="13"/>
        <end position="119"/>
    </location>
</feature>
<dbReference type="SUPFAM" id="SSF52172">
    <property type="entry name" value="CheY-like"/>
    <property type="match status" value="1"/>
</dbReference>
<evidence type="ECO:0000313" key="2">
    <source>
        <dbReference type="EMBL" id="ABY59062.1"/>
    </source>
</evidence>
<reference evidence="2" key="1">
    <citation type="journal article" date="2008" name="Process Biochem.">
        <title>Nitrile hydratase from Mesorhizobium sp. F28 and its potential for nitrile biotransformation.</title>
        <authorList>
            <person name="Feng Y.-S."/>
            <person name="Chen P.-C."/>
            <person name="Wen F.-S."/>
            <person name="Hsiao W.-Y."/>
            <person name="Lee C.-M."/>
        </authorList>
    </citation>
    <scope>NUCLEOTIDE SEQUENCE</scope>
    <source>
        <strain evidence="2">F28</strain>
    </source>
</reference>
<proteinExistence type="predicted"/>
<dbReference type="EMBL" id="EU333002">
    <property type="protein sequence ID" value="ABY59062.1"/>
    <property type="molecule type" value="Genomic_DNA"/>
</dbReference>
<dbReference type="InterPro" id="IPR011006">
    <property type="entry name" value="CheY-like_superfamily"/>
</dbReference>
<dbReference type="Gene3D" id="3.40.50.2300">
    <property type="match status" value="1"/>
</dbReference>
<accession>B0FL88</accession>
<sequence length="158" mass="17802">MKGSKVLDRLSRLNILLVSQPDEQGQSLARELQRTRAAVERRWPCPEKLGVDCDIVVCDFFAGIDRRFPWVPGEATAAILLLLPINGSIDPDAIHAALPDALLTRPIVSSAVVPALSLAWDHFSYHRRQSARINQLDENIRSLREVERAKTILMEERK</sequence>
<evidence type="ECO:0000259" key="1">
    <source>
        <dbReference type="Pfam" id="PF21332"/>
    </source>
</evidence>
<dbReference type="InterPro" id="IPR049021">
    <property type="entry name" value="AmiR_N"/>
</dbReference>